<reference evidence="2 3" key="1">
    <citation type="journal article" date="2020" name="G3 (Bethesda)">
        <title>Draft Genome of the Common Snapping Turtle, Chelydra serpentina, a Model for Phenotypic Plasticity in Reptiles.</title>
        <authorList>
            <person name="Das D."/>
            <person name="Singh S.K."/>
            <person name="Bierstedt J."/>
            <person name="Erickson A."/>
            <person name="Galli G.L.J."/>
            <person name="Crossley D.A. 2nd"/>
            <person name="Rhen T."/>
        </authorList>
    </citation>
    <scope>NUCLEOTIDE SEQUENCE [LARGE SCALE GENOMIC DNA]</scope>
    <source>
        <strain evidence="2">KW</strain>
    </source>
</reference>
<dbReference type="AlphaFoldDB" id="A0A8T1S7H8"/>
<name>A0A8T1S7H8_CHESE</name>
<feature type="region of interest" description="Disordered" evidence="1">
    <location>
        <begin position="91"/>
        <end position="114"/>
    </location>
</feature>
<protein>
    <submittedName>
        <fullName evidence="2">ArfGAP with SH3 domain, ankyrin repeat and PH domain 1</fullName>
    </submittedName>
</protein>
<evidence type="ECO:0000313" key="3">
    <source>
        <dbReference type="Proteomes" id="UP000765507"/>
    </source>
</evidence>
<feature type="non-terminal residue" evidence="2">
    <location>
        <position position="1"/>
    </location>
</feature>
<dbReference type="GO" id="GO:0005096">
    <property type="term" value="F:GTPase activator activity"/>
    <property type="evidence" value="ECO:0007669"/>
    <property type="project" value="InterPro"/>
</dbReference>
<dbReference type="PANTHER" id="PTHR45854:SF5">
    <property type="entry name" value="ARF-GAP WITH SH3 DOMAIN, ANK REPEAT AND PH DOMAIN-CONTAINING PROTEIN 1-LIKE"/>
    <property type="match status" value="1"/>
</dbReference>
<proteinExistence type="predicted"/>
<sequence>LPPRLAVFSAVPLPGAGRSAPAGQTLSPTRSTLHMPFRMPELISVQDFISQTLEDLSSPTTSSFTSHMGKCRGTVCSLEEALDSDRAVLQKMRKATKAEHASGQGQSRAGDPEWARRREACLLG</sequence>
<dbReference type="EMBL" id="JAHGAV010000580">
    <property type="protein sequence ID" value="KAG6924513.1"/>
    <property type="molecule type" value="Genomic_DNA"/>
</dbReference>
<dbReference type="OrthoDB" id="435430at2759"/>
<gene>
    <name evidence="2" type="ORF">G0U57_017184</name>
</gene>
<organism evidence="2 3">
    <name type="scientific">Chelydra serpentina</name>
    <name type="common">Snapping turtle</name>
    <name type="synonym">Testudo serpentina</name>
    <dbReference type="NCBI Taxonomy" id="8475"/>
    <lineage>
        <taxon>Eukaryota</taxon>
        <taxon>Metazoa</taxon>
        <taxon>Chordata</taxon>
        <taxon>Craniata</taxon>
        <taxon>Vertebrata</taxon>
        <taxon>Euteleostomi</taxon>
        <taxon>Archelosauria</taxon>
        <taxon>Testudinata</taxon>
        <taxon>Testudines</taxon>
        <taxon>Cryptodira</taxon>
        <taxon>Durocryptodira</taxon>
        <taxon>Americhelydia</taxon>
        <taxon>Chelydroidea</taxon>
        <taxon>Chelydridae</taxon>
        <taxon>Chelydra</taxon>
    </lineage>
</organism>
<dbReference type="PANTHER" id="PTHR45854">
    <property type="entry name" value="ASAP FAMILY MEMBER"/>
    <property type="match status" value="1"/>
</dbReference>
<accession>A0A8T1S7H8</accession>
<comment type="caution">
    <text evidence="2">The sequence shown here is derived from an EMBL/GenBank/DDBJ whole genome shotgun (WGS) entry which is preliminary data.</text>
</comment>
<evidence type="ECO:0000256" key="1">
    <source>
        <dbReference type="SAM" id="MobiDB-lite"/>
    </source>
</evidence>
<dbReference type="Proteomes" id="UP000765507">
    <property type="component" value="Unassembled WGS sequence"/>
</dbReference>
<dbReference type="InterPro" id="IPR043593">
    <property type="entry name" value="ASAP"/>
</dbReference>
<keyword evidence="3" id="KW-1185">Reference proteome</keyword>
<evidence type="ECO:0000313" key="2">
    <source>
        <dbReference type="EMBL" id="KAG6924513.1"/>
    </source>
</evidence>